<evidence type="ECO:0000256" key="16">
    <source>
        <dbReference type="ARBA" id="ARBA00032853"/>
    </source>
</evidence>
<dbReference type="PANTHER" id="PTHR34148:SF1">
    <property type="entry name" value="ADENOSYLCOBINAMIDE-GDP RIBAZOLETRANSFERASE"/>
    <property type="match status" value="1"/>
</dbReference>
<name>A0A6J4VTG8_9DEIN</name>
<evidence type="ECO:0000256" key="13">
    <source>
        <dbReference type="ARBA" id="ARBA00023136"/>
    </source>
</evidence>
<keyword evidence="12 19" id="KW-1133">Transmembrane helix</keyword>
<protein>
    <recommendedName>
        <fullName evidence="6 19">Adenosylcobinamide-GDP ribazoletransferase</fullName>
        <ecNumber evidence="5 19">2.7.8.26</ecNumber>
    </recommendedName>
    <alternativeName>
        <fullName evidence="16 19">Cobalamin synthase</fullName>
    </alternativeName>
    <alternativeName>
        <fullName evidence="15 19">Cobalamin-5'-phosphate synthase</fullName>
    </alternativeName>
</protein>
<dbReference type="GO" id="GO:0008818">
    <property type="term" value="F:cobalamin 5'-phosphate synthase activity"/>
    <property type="evidence" value="ECO:0007669"/>
    <property type="project" value="UniProtKB-UniRule"/>
</dbReference>
<comment type="similarity">
    <text evidence="4 19">Belongs to the CobS family.</text>
</comment>
<evidence type="ECO:0000256" key="19">
    <source>
        <dbReference type="HAMAP-Rule" id="MF_00719"/>
    </source>
</evidence>
<feature type="transmembrane region" description="Helical" evidence="19">
    <location>
        <begin position="194"/>
        <end position="213"/>
    </location>
</feature>
<evidence type="ECO:0000256" key="10">
    <source>
        <dbReference type="ARBA" id="ARBA00022692"/>
    </source>
</evidence>
<evidence type="ECO:0000256" key="12">
    <source>
        <dbReference type="ARBA" id="ARBA00022989"/>
    </source>
</evidence>
<evidence type="ECO:0000256" key="3">
    <source>
        <dbReference type="ARBA" id="ARBA00004663"/>
    </source>
</evidence>
<feature type="transmembrane region" description="Helical" evidence="19">
    <location>
        <begin position="106"/>
        <end position="125"/>
    </location>
</feature>
<evidence type="ECO:0000256" key="1">
    <source>
        <dbReference type="ARBA" id="ARBA00001946"/>
    </source>
</evidence>
<evidence type="ECO:0000256" key="7">
    <source>
        <dbReference type="ARBA" id="ARBA00022475"/>
    </source>
</evidence>
<evidence type="ECO:0000256" key="17">
    <source>
        <dbReference type="ARBA" id="ARBA00048623"/>
    </source>
</evidence>
<keyword evidence="8 19" id="KW-0169">Cobalamin biosynthesis</keyword>
<comment type="catalytic activity">
    <reaction evidence="17 19">
        <text>alpha-ribazole + adenosylcob(III)inamide-GDP = adenosylcob(III)alamin + GMP + H(+)</text>
        <dbReference type="Rhea" id="RHEA:16049"/>
        <dbReference type="ChEBI" id="CHEBI:10329"/>
        <dbReference type="ChEBI" id="CHEBI:15378"/>
        <dbReference type="ChEBI" id="CHEBI:18408"/>
        <dbReference type="ChEBI" id="CHEBI:58115"/>
        <dbReference type="ChEBI" id="CHEBI:60487"/>
        <dbReference type="EC" id="2.7.8.26"/>
    </reaction>
</comment>
<keyword evidence="10 19" id="KW-0812">Transmembrane</keyword>
<comment type="catalytic activity">
    <reaction evidence="18 19">
        <text>alpha-ribazole 5'-phosphate + adenosylcob(III)inamide-GDP = adenosylcob(III)alamin 5'-phosphate + GMP + H(+)</text>
        <dbReference type="Rhea" id="RHEA:23560"/>
        <dbReference type="ChEBI" id="CHEBI:15378"/>
        <dbReference type="ChEBI" id="CHEBI:57918"/>
        <dbReference type="ChEBI" id="CHEBI:58115"/>
        <dbReference type="ChEBI" id="CHEBI:60487"/>
        <dbReference type="ChEBI" id="CHEBI:60493"/>
        <dbReference type="EC" id="2.7.8.26"/>
    </reaction>
</comment>
<evidence type="ECO:0000256" key="8">
    <source>
        <dbReference type="ARBA" id="ARBA00022573"/>
    </source>
</evidence>
<sequence length="242" mass="25342">MFRALRVALTFLTTLPLPPVKVWKDDDARRSVRAYPVAGLLLGALLAAAWWGLGGFPDPLRGALLLGVWLLLTGALHFDGFCDVADAAFSSRTPGERQHIAQDPHLGAFALAAGGTLLLVKAAALADAQPALLLLVPTLSRTLVVLPLAFGRTHGSSRLGRSTQLRPGEAPLPLMLGAALCVGTAFFTNHLGTLLWLALAALGTTLLLAWWLARRLDGLGGDAHGAVIETSEAVMLSLAAAL</sequence>
<dbReference type="AlphaFoldDB" id="A0A6J4VTG8"/>
<accession>A0A6J4VTG8</accession>
<keyword evidence="9 19" id="KW-0808">Transferase</keyword>
<comment type="pathway">
    <text evidence="3 19">Cofactor biosynthesis; adenosylcobalamin biosynthesis; adenosylcobalamin from cob(II)yrinate a,c-diamide: step 7/7.</text>
</comment>
<comment type="subcellular location">
    <subcellularLocation>
        <location evidence="2 19">Cell membrane</location>
        <topology evidence="2 19">Multi-pass membrane protein</topology>
    </subcellularLocation>
</comment>
<evidence type="ECO:0000256" key="4">
    <source>
        <dbReference type="ARBA" id="ARBA00010561"/>
    </source>
</evidence>
<evidence type="ECO:0000256" key="9">
    <source>
        <dbReference type="ARBA" id="ARBA00022679"/>
    </source>
</evidence>
<reference evidence="20" key="1">
    <citation type="submission" date="2020-02" db="EMBL/GenBank/DDBJ databases">
        <authorList>
            <person name="Meier V. D."/>
        </authorList>
    </citation>
    <scope>NUCLEOTIDE SEQUENCE</scope>
    <source>
        <strain evidence="20">AVDCRST_MAG86</strain>
    </source>
</reference>
<organism evidence="20">
    <name type="scientific">uncultured Truepera sp</name>
    <dbReference type="NCBI Taxonomy" id="543023"/>
    <lineage>
        <taxon>Bacteria</taxon>
        <taxon>Thermotogati</taxon>
        <taxon>Deinococcota</taxon>
        <taxon>Deinococci</taxon>
        <taxon>Trueperales</taxon>
        <taxon>Trueperaceae</taxon>
        <taxon>Truepera</taxon>
        <taxon>environmental samples</taxon>
    </lineage>
</organism>
<comment type="function">
    <text evidence="14 19">Joins adenosylcobinamide-GDP and alpha-ribazole to generate adenosylcobalamin (Ado-cobalamin). Also synthesizes adenosylcobalamin 5'-phosphate from adenosylcobinamide-GDP and alpha-ribazole 5'-phosphate.</text>
</comment>
<evidence type="ECO:0000256" key="5">
    <source>
        <dbReference type="ARBA" id="ARBA00013200"/>
    </source>
</evidence>
<keyword evidence="11 19" id="KW-0460">Magnesium</keyword>
<dbReference type="EMBL" id="CADCWP010000346">
    <property type="protein sequence ID" value="CAA9587652.1"/>
    <property type="molecule type" value="Genomic_DNA"/>
</dbReference>
<evidence type="ECO:0000256" key="15">
    <source>
        <dbReference type="ARBA" id="ARBA00032605"/>
    </source>
</evidence>
<evidence type="ECO:0000256" key="11">
    <source>
        <dbReference type="ARBA" id="ARBA00022842"/>
    </source>
</evidence>
<comment type="cofactor">
    <cofactor evidence="1 19">
        <name>Mg(2+)</name>
        <dbReference type="ChEBI" id="CHEBI:18420"/>
    </cofactor>
</comment>
<dbReference type="EC" id="2.7.8.26" evidence="5 19"/>
<dbReference type="Pfam" id="PF02654">
    <property type="entry name" value="CobS"/>
    <property type="match status" value="1"/>
</dbReference>
<dbReference type="InterPro" id="IPR003805">
    <property type="entry name" value="CobS"/>
</dbReference>
<evidence type="ECO:0000256" key="6">
    <source>
        <dbReference type="ARBA" id="ARBA00015850"/>
    </source>
</evidence>
<dbReference type="GO" id="GO:0005886">
    <property type="term" value="C:plasma membrane"/>
    <property type="evidence" value="ECO:0007669"/>
    <property type="project" value="UniProtKB-SubCell"/>
</dbReference>
<evidence type="ECO:0000313" key="20">
    <source>
        <dbReference type="EMBL" id="CAA9587652.1"/>
    </source>
</evidence>
<dbReference type="GO" id="GO:0051073">
    <property type="term" value="F:adenosylcobinamide-GDP ribazoletransferase activity"/>
    <property type="evidence" value="ECO:0007669"/>
    <property type="project" value="UniProtKB-UniRule"/>
</dbReference>
<feature type="transmembrane region" description="Helical" evidence="19">
    <location>
        <begin position="34"/>
        <end position="53"/>
    </location>
</feature>
<dbReference type="UniPathway" id="UPA00148">
    <property type="reaction ID" value="UER00238"/>
</dbReference>
<keyword evidence="7 19" id="KW-1003">Cell membrane</keyword>
<dbReference type="PANTHER" id="PTHR34148">
    <property type="entry name" value="ADENOSYLCOBINAMIDE-GDP RIBAZOLETRANSFERASE"/>
    <property type="match status" value="1"/>
</dbReference>
<evidence type="ECO:0000256" key="2">
    <source>
        <dbReference type="ARBA" id="ARBA00004651"/>
    </source>
</evidence>
<dbReference type="GO" id="GO:0009236">
    <property type="term" value="P:cobalamin biosynthetic process"/>
    <property type="evidence" value="ECO:0007669"/>
    <property type="project" value="UniProtKB-UniRule"/>
</dbReference>
<gene>
    <name evidence="19" type="primary">cobS</name>
    <name evidence="20" type="ORF">AVDCRST_MAG86-3876</name>
</gene>
<evidence type="ECO:0000256" key="14">
    <source>
        <dbReference type="ARBA" id="ARBA00025228"/>
    </source>
</evidence>
<feature type="transmembrane region" description="Helical" evidence="19">
    <location>
        <begin position="170"/>
        <end position="188"/>
    </location>
</feature>
<keyword evidence="13 19" id="KW-0472">Membrane</keyword>
<proteinExistence type="inferred from homology"/>
<evidence type="ECO:0000256" key="18">
    <source>
        <dbReference type="ARBA" id="ARBA00049504"/>
    </source>
</evidence>
<dbReference type="HAMAP" id="MF_00719">
    <property type="entry name" value="CobS"/>
    <property type="match status" value="1"/>
</dbReference>